<comment type="similarity">
    <text evidence="2">Belongs to the FAD-binding monooxygenase family.</text>
</comment>
<proteinExistence type="inferred from homology"/>
<keyword evidence="8" id="KW-1185">Reference proteome</keyword>
<sequence>MAGTQTLQQRYEQERAKRLRSDGTAQYVNVRSKEVEGLAKDPWVDYKDPQIQSPPLKDGSKTKILIAGCGHHGLLSAARLIDAGFSNKDLVSVDNAGGFGGTWYWNRYPGLMCDVEGYCYLPLLEETGHIPKHRYSYGAEIREQNERAAKHYGLQAQFCTRVDSYVWSALRGHWTVNMTRKIDEHEEMFTVHAQFVILAGGVLHIPKLPKLPGLQEFRANKHVFHTARWDYDYTGGSQKRPDMVNLKNKTVAMIGTGATAVQAIPELAKWAKHLYVVQRTPSYCGVRAQSETDTAMMEQLSQEGWQKKRRMNLAAYMSNGGKEYGADLVNDGWTHTPAGAGLLGSKSNIIETNDINAHINRYFELDQERTDLVRQRIDDIVEDRTTAEKLKPWYNSWCKRPTFNDEYLEAFDKPNVTLIGTNGKGLDSLTANGILLDGKEYEVDALVLATGFTPTTFEAPSPASGLGATILGVNGLDMNDKWNSMQDPPLWGLTKSDFPNMFGWYGTGSGASYNLTGIYDATSQHIAHVLAKAHADAKPGDQVVVESTEDEEKQWGNEVAKRANFFALLSTCTPSYFTSEGKHSVKRPSPEEEARMARLAAWGGGPVEWQEILEAYQEKGNLEGLRVMVKA</sequence>
<dbReference type="GO" id="GO:0016491">
    <property type="term" value="F:oxidoreductase activity"/>
    <property type="evidence" value="ECO:0007669"/>
    <property type="project" value="UniProtKB-KW"/>
</dbReference>
<evidence type="ECO:0000256" key="2">
    <source>
        <dbReference type="ARBA" id="ARBA00010139"/>
    </source>
</evidence>
<comment type="caution">
    <text evidence="7">The sequence shown here is derived from an EMBL/GenBank/DDBJ whole genome shotgun (WGS) entry which is preliminary data.</text>
</comment>
<dbReference type="GeneID" id="68296311"/>
<dbReference type="EMBL" id="BOLY01000007">
    <property type="protein sequence ID" value="GIZ47651.1"/>
    <property type="molecule type" value="Genomic_DNA"/>
</dbReference>
<protein>
    <submittedName>
        <fullName evidence="7">Uncharacterized protein</fullName>
    </submittedName>
</protein>
<keyword evidence="4" id="KW-0274">FAD</keyword>
<evidence type="ECO:0000256" key="5">
    <source>
        <dbReference type="ARBA" id="ARBA00022857"/>
    </source>
</evidence>
<organism evidence="7 8">
    <name type="scientific">Cercospora kikuchii</name>
    <dbReference type="NCBI Taxonomy" id="84275"/>
    <lineage>
        <taxon>Eukaryota</taxon>
        <taxon>Fungi</taxon>
        <taxon>Dikarya</taxon>
        <taxon>Ascomycota</taxon>
        <taxon>Pezizomycotina</taxon>
        <taxon>Dothideomycetes</taxon>
        <taxon>Dothideomycetidae</taxon>
        <taxon>Mycosphaerellales</taxon>
        <taxon>Mycosphaerellaceae</taxon>
        <taxon>Cercospora</taxon>
    </lineage>
</organism>
<gene>
    <name evidence="7" type="ORF">CKM354_001073600</name>
</gene>
<keyword evidence="3" id="KW-0285">Flavoprotein</keyword>
<evidence type="ECO:0000256" key="3">
    <source>
        <dbReference type="ARBA" id="ARBA00022630"/>
    </source>
</evidence>
<comment type="cofactor">
    <cofactor evidence="1">
        <name>FAD</name>
        <dbReference type="ChEBI" id="CHEBI:57692"/>
    </cofactor>
</comment>
<evidence type="ECO:0000256" key="4">
    <source>
        <dbReference type="ARBA" id="ARBA00022827"/>
    </source>
</evidence>
<dbReference type="AlphaFoldDB" id="A0A9P3CRW0"/>
<dbReference type="Gene3D" id="3.50.50.60">
    <property type="entry name" value="FAD/NAD(P)-binding domain"/>
    <property type="match status" value="3"/>
</dbReference>
<dbReference type="InterPro" id="IPR050775">
    <property type="entry name" value="FAD-binding_Monooxygenases"/>
</dbReference>
<dbReference type="PANTHER" id="PTHR43098">
    <property type="entry name" value="L-ORNITHINE N(5)-MONOOXYGENASE-RELATED"/>
    <property type="match status" value="1"/>
</dbReference>
<evidence type="ECO:0000256" key="1">
    <source>
        <dbReference type="ARBA" id="ARBA00001974"/>
    </source>
</evidence>
<dbReference type="SUPFAM" id="SSF51905">
    <property type="entry name" value="FAD/NAD(P)-binding domain"/>
    <property type="match status" value="2"/>
</dbReference>
<dbReference type="Proteomes" id="UP000825890">
    <property type="component" value="Unassembled WGS sequence"/>
</dbReference>
<reference evidence="7 8" key="1">
    <citation type="submission" date="2021-01" db="EMBL/GenBank/DDBJ databases">
        <title>Cercospora kikuchii MAFF 305040 whole genome shotgun sequence.</title>
        <authorList>
            <person name="Kashiwa T."/>
            <person name="Suzuki T."/>
        </authorList>
    </citation>
    <scope>NUCLEOTIDE SEQUENCE [LARGE SCALE GENOMIC DNA]</scope>
    <source>
        <strain evidence="7 8">MAFF 305040</strain>
    </source>
</reference>
<dbReference type="RefSeq" id="XP_044662138.1">
    <property type="nucleotide sequence ID" value="XM_044806203.1"/>
</dbReference>
<dbReference type="OrthoDB" id="66881at2759"/>
<evidence type="ECO:0000313" key="8">
    <source>
        <dbReference type="Proteomes" id="UP000825890"/>
    </source>
</evidence>
<keyword evidence="6" id="KW-0560">Oxidoreductase</keyword>
<evidence type="ECO:0000256" key="6">
    <source>
        <dbReference type="ARBA" id="ARBA00023002"/>
    </source>
</evidence>
<keyword evidence="5" id="KW-0521">NADP</keyword>
<name>A0A9P3CRW0_9PEZI</name>
<dbReference type="InterPro" id="IPR036188">
    <property type="entry name" value="FAD/NAD-bd_sf"/>
</dbReference>
<dbReference type="PANTHER" id="PTHR43098:SF2">
    <property type="entry name" value="FAD-BINDING MONOOXYGENASE AUSB-RELATED"/>
    <property type="match status" value="1"/>
</dbReference>
<accession>A0A9P3CRW0</accession>
<evidence type="ECO:0000313" key="7">
    <source>
        <dbReference type="EMBL" id="GIZ47651.1"/>
    </source>
</evidence>